<proteinExistence type="predicted"/>
<reference evidence="2" key="2">
    <citation type="journal article" date="2023" name="Microbiol Resour">
        <title>Decontamination and Annotation of the Draft Genome Sequence of the Oomycete Lagenidium giganteum ARSEF 373.</title>
        <authorList>
            <person name="Morgan W.R."/>
            <person name="Tartar A."/>
        </authorList>
    </citation>
    <scope>NUCLEOTIDE SEQUENCE</scope>
    <source>
        <strain evidence="2">ARSEF 373</strain>
    </source>
</reference>
<evidence type="ECO:0000256" key="1">
    <source>
        <dbReference type="SAM" id="MobiDB-lite"/>
    </source>
</evidence>
<gene>
    <name evidence="2" type="ORF">N0F65_002718</name>
</gene>
<reference evidence="2" key="1">
    <citation type="submission" date="2022-11" db="EMBL/GenBank/DDBJ databases">
        <authorList>
            <person name="Morgan W.R."/>
            <person name="Tartar A."/>
        </authorList>
    </citation>
    <scope>NUCLEOTIDE SEQUENCE</scope>
    <source>
        <strain evidence="2">ARSEF 373</strain>
    </source>
</reference>
<evidence type="ECO:0000313" key="2">
    <source>
        <dbReference type="EMBL" id="DBA00475.1"/>
    </source>
</evidence>
<organism evidence="2 3">
    <name type="scientific">Lagenidium giganteum</name>
    <dbReference type="NCBI Taxonomy" id="4803"/>
    <lineage>
        <taxon>Eukaryota</taxon>
        <taxon>Sar</taxon>
        <taxon>Stramenopiles</taxon>
        <taxon>Oomycota</taxon>
        <taxon>Peronosporomycetes</taxon>
        <taxon>Pythiales</taxon>
        <taxon>Pythiaceae</taxon>
    </lineage>
</organism>
<feature type="region of interest" description="Disordered" evidence="1">
    <location>
        <begin position="231"/>
        <end position="268"/>
    </location>
</feature>
<accession>A0AAV2Z488</accession>
<comment type="caution">
    <text evidence="2">The sequence shown here is derived from an EMBL/GenBank/DDBJ whole genome shotgun (WGS) entry which is preliminary data.</text>
</comment>
<keyword evidence="3" id="KW-1185">Reference proteome</keyword>
<feature type="region of interest" description="Disordered" evidence="1">
    <location>
        <begin position="170"/>
        <end position="206"/>
    </location>
</feature>
<name>A0AAV2Z488_9STRA</name>
<dbReference type="Proteomes" id="UP001146120">
    <property type="component" value="Unassembled WGS sequence"/>
</dbReference>
<dbReference type="AlphaFoldDB" id="A0AAV2Z488"/>
<protein>
    <submittedName>
        <fullName evidence="2">Uncharacterized protein</fullName>
    </submittedName>
</protein>
<evidence type="ECO:0000313" key="3">
    <source>
        <dbReference type="Proteomes" id="UP001146120"/>
    </source>
</evidence>
<sequence>MSLTEQIARKTRKSCVLDEKSALMILAIPDYGDFKELQPYSCRSYSSRDKFVGGKDFITRHNPQEVSEFKKQYSREVGNLNRHHSVVAPPMNALGSSVSSESLAAVRELVAGGSPSRQNSNTLVAMPDSVWKKTFAAGGKACWILTDHGIHQLIGPEFKITTRVPLLPTKEMTSPMPRLPAVSRTTGAGPTARAETPASPFTSRQSAMKGLRVDLSNEKLLGSLSRLAVYQQSPSATSAREQSPTKSRMCTASTHSPSRPSTSAASGTTMGWTTAFSTMPWSPYLSLSSSRDEPPALATAVKQPVPTITPFAMEVSPPSVQFGQLKVGQVYMFPIRVRNVGVKQERFRVGNVAIACGGIEAQIAQAHYEKDQARLAAGLAAIVTLTVSFQRAGTIHGKVRIDTESAGGCDVRIDGHVRVS</sequence>
<dbReference type="EMBL" id="DAKRPA010000063">
    <property type="protein sequence ID" value="DBA00475.1"/>
    <property type="molecule type" value="Genomic_DNA"/>
</dbReference>